<dbReference type="EMBL" id="JAEPRB010000043">
    <property type="protein sequence ID" value="KAG2224431.1"/>
    <property type="molecule type" value="Genomic_DNA"/>
</dbReference>
<gene>
    <name evidence="2" type="ORF">INT45_002970</name>
</gene>
<feature type="compositionally biased region" description="Polar residues" evidence="1">
    <location>
        <begin position="76"/>
        <end position="89"/>
    </location>
</feature>
<dbReference type="PANTHER" id="PTHR20916:SF18">
    <property type="entry name" value="IPT_TIG DOMAIN-CONTAINING PROTEIN"/>
    <property type="match status" value="1"/>
</dbReference>
<proteinExistence type="predicted"/>
<name>A0A8H7SA72_9FUNG</name>
<reference evidence="2 3" key="1">
    <citation type="submission" date="2020-12" db="EMBL/GenBank/DDBJ databases">
        <title>Metabolic potential, ecology and presence of endohyphal bacteria is reflected in genomic diversity of Mucoromycotina.</title>
        <authorList>
            <person name="Muszewska A."/>
            <person name="Okrasinska A."/>
            <person name="Steczkiewicz K."/>
            <person name="Drgas O."/>
            <person name="Orlowska M."/>
            <person name="Perlinska-Lenart U."/>
            <person name="Aleksandrzak-Piekarczyk T."/>
            <person name="Szatraj K."/>
            <person name="Zielenkiewicz U."/>
            <person name="Pilsyk S."/>
            <person name="Malc E."/>
            <person name="Mieczkowski P."/>
            <person name="Kruszewska J.S."/>
            <person name="Biernat P."/>
            <person name="Pawlowska J."/>
        </authorList>
    </citation>
    <scope>NUCLEOTIDE SEQUENCE [LARGE SCALE GENOMIC DNA]</scope>
    <source>
        <strain evidence="2 3">CBS 142.35</strain>
    </source>
</reference>
<dbReference type="OrthoDB" id="2162799at2759"/>
<evidence type="ECO:0000313" key="3">
    <source>
        <dbReference type="Proteomes" id="UP000646827"/>
    </source>
</evidence>
<feature type="region of interest" description="Disordered" evidence="1">
    <location>
        <begin position="480"/>
        <end position="506"/>
    </location>
</feature>
<dbReference type="AlphaFoldDB" id="A0A8H7SA72"/>
<sequence>MNDRTLWNTSSICNNVTIWENCVKTILGLLEDSFEIQNKVSSSSLYNKRIGKQYHSKTNSILRSGIQQQQQQQQQRSLNNDHGSAITTISKRKRSNFSDNLRDRKMQRISNNLANDIARHLSMADHENNRPHIIGISDDVDMDTTNNNNNNNINKPIPPRVYKRPIRKTNLTQTTNHVLGHRFSNNNNNNNITTTCTFNDQQQEAHCILKRIFTSHLNQPMQNTKMEHDFDVWLKQQAQRQNINILEYQHVFNEKQNQLQHCLQEMNTTDYTKSNDERFQTIKENLEHILKIVHELSGDHTLPFTDIFPEWRVFEVHIQKLASYVQSIEDMKELVSQAIPRTNDLLSDIQSLQSILESKMTLYGDNLIQNGLGWKAMGLPVDEQLIATVKGWFYNLCIGLISELDTECSKLQSLVTDMRELLHHPEGDKLMESIQNGVEFIASVISFIGLPSRKLIYGCRILVTIYGQWVSENLEYLREQQQQQHNNSNNNKHGSATTTTTTTNNNKNITTMDIKMMNSRSTFGTTARVDIRLMQWMDGIVQILTSLQTLQEVSASTTLSLNNNNNNNWVIEQEEQEETKNVSSLQEQQSFDTESYNVLENLTSTLVDITIRAISVIETTRRNNNINSTRPGNIMMNSETSLIYMQRSVLAFVDRVVELSGREHIDDSRIQRLHRHLEQNEEDLQL</sequence>
<keyword evidence="3" id="KW-1185">Reference proteome</keyword>
<comment type="caution">
    <text evidence="2">The sequence shown here is derived from an EMBL/GenBank/DDBJ whole genome shotgun (WGS) entry which is preliminary data.</text>
</comment>
<dbReference type="Proteomes" id="UP000646827">
    <property type="component" value="Unassembled WGS sequence"/>
</dbReference>
<dbReference type="PANTHER" id="PTHR20916">
    <property type="entry name" value="CYSTEINE AND GLYCINE-RICH PROTEIN 2 BINDING PROTEIN"/>
    <property type="match status" value="1"/>
</dbReference>
<feature type="region of interest" description="Disordered" evidence="1">
    <location>
        <begin position="63"/>
        <end position="99"/>
    </location>
</feature>
<organism evidence="2 3">
    <name type="scientific">Circinella minor</name>
    <dbReference type="NCBI Taxonomy" id="1195481"/>
    <lineage>
        <taxon>Eukaryota</taxon>
        <taxon>Fungi</taxon>
        <taxon>Fungi incertae sedis</taxon>
        <taxon>Mucoromycota</taxon>
        <taxon>Mucoromycotina</taxon>
        <taxon>Mucoromycetes</taxon>
        <taxon>Mucorales</taxon>
        <taxon>Lichtheimiaceae</taxon>
        <taxon>Circinella</taxon>
    </lineage>
</organism>
<protein>
    <submittedName>
        <fullName evidence="2">Uncharacterized protein</fullName>
    </submittedName>
</protein>
<evidence type="ECO:0000256" key="1">
    <source>
        <dbReference type="SAM" id="MobiDB-lite"/>
    </source>
</evidence>
<evidence type="ECO:0000313" key="2">
    <source>
        <dbReference type="EMBL" id="KAG2224431.1"/>
    </source>
</evidence>
<accession>A0A8H7SA72</accession>